<keyword evidence="3" id="KW-1185">Reference proteome</keyword>
<reference evidence="2 3" key="1">
    <citation type="journal article" date="2019" name="Int. J. Syst. Evol. Microbiol.">
        <title>The Global Catalogue of Microorganisms (GCM) 10K type strain sequencing project: providing services to taxonomists for standard genome sequencing and annotation.</title>
        <authorList>
            <consortium name="The Broad Institute Genomics Platform"/>
            <consortium name="The Broad Institute Genome Sequencing Center for Infectious Disease"/>
            <person name="Wu L."/>
            <person name="Ma J."/>
        </authorList>
    </citation>
    <scope>NUCLEOTIDE SEQUENCE [LARGE SCALE GENOMIC DNA]</scope>
    <source>
        <strain evidence="2 3">JCM 15910</strain>
    </source>
</reference>
<proteinExistence type="predicted"/>
<dbReference type="Proteomes" id="UP001500738">
    <property type="component" value="Unassembled WGS sequence"/>
</dbReference>
<dbReference type="EMBL" id="BAAAFE010000007">
    <property type="protein sequence ID" value="GAA0864864.1"/>
    <property type="molecule type" value="Genomic_DNA"/>
</dbReference>
<organism evidence="2 3">
    <name type="scientific">Sphingopyxis soli</name>
    <dbReference type="NCBI Taxonomy" id="592051"/>
    <lineage>
        <taxon>Bacteria</taxon>
        <taxon>Pseudomonadati</taxon>
        <taxon>Pseudomonadota</taxon>
        <taxon>Alphaproteobacteria</taxon>
        <taxon>Sphingomonadales</taxon>
        <taxon>Sphingomonadaceae</taxon>
        <taxon>Sphingopyxis</taxon>
    </lineage>
</organism>
<protein>
    <recommendedName>
        <fullName evidence="4">Core-binding (CB) domain-containing protein</fullName>
    </recommendedName>
</protein>
<evidence type="ECO:0000256" key="1">
    <source>
        <dbReference type="SAM" id="MobiDB-lite"/>
    </source>
</evidence>
<evidence type="ECO:0008006" key="4">
    <source>
        <dbReference type="Google" id="ProtNLM"/>
    </source>
</evidence>
<name>A0ABN1M6B6_9SPHN</name>
<sequence>MSGRTKADFLEFLDWLGSKGLMPLNTAQARKAVANKVLAALEEEELSDITALDIDNVMLRFTNKFGKKYKPESQRTYRSRFETSVADFKAYCDNPVGFRPQGRPQIKRPISEQPNGGDKKKLVLRKPAVKTPPPQDHSVDTESPGSGNVIPIQIRHNLTVRIGPVPFDLTKSEATKIANIILAHATPID</sequence>
<evidence type="ECO:0000313" key="2">
    <source>
        <dbReference type="EMBL" id="GAA0864864.1"/>
    </source>
</evidence>
<feature type="region of interest" description="Disordered" evidence="1">
    <location>
        <begin position="97"/>
        <end position="148"/>
    </location>
</feature>
<accession>A0ABN1M6B6</accession>
<comment type="caution">
    <text evidence="2">The sequence shown here is derived from an EMBL/GenBank/DDBJ whole genome shotgun (WGS) entry which is preliminary data.</text>
</comment>
<evidence type="ECO:0000313" key="3">
    <source>
        <dbReference type="Proteomes" id="UP001500738"/>
    </source>
</evidence>
<dbReference type="RefSeq" id="WP_215349752.1">
    <property type="nucleotide sequence ID" value="NZ_BAAAFE010000007.1"/>
</dbReference>
<gene>
    <name evidence="2" type="ORF">GCM10009115_21120</name>
</gene>